<dbReference type="Pfam" id="PF04969">
    <property type="entry name" value="CS"/>
    <property type="match status" value="1"/>
</dbReference>
<organism evidence="4 5">
    <name type="scientific">Toxoplasma gondii (strain ATCC 50611 / Me49)</name>
    <dbReference type="NCBI Taxonomy" id="508771"/>
    <lineage>
        <taxon>Eukaryota</taxon>
        <taxon>Sar</taxon>
        <taxon>Alveolata</taxon>
        <taxon>Apicomplexa</taxon>
        <taxon>Conoidasida</taxon>
        <taxon>Coccidia</taxon>
        <taxon>Eucoccidiorida</taxon>
        <taxon>Eimeriorina</taxon>
        <taxon>Sarcocystidae</taxon>
        <taxon>Toxoplasma</taxon>
    </lineage>
</organism>
<dbReference type="GO" id="GO:0051082">
    <property type="term" value="F:unfolded protein binding"/>
    <property type="evidence" value="ECO:0007669"/>
    <property type="project" value="TreeGrafter"/>
</dbReference>
<reference evidence="4" key="1">
    <citation type="submission" date="2013-04" db="EMBL/GenBank/DDBJ databases">
        <authorList>
            <person name="Sibley D."/>
            <person name="Venepally P."/>
            <person name="Karamycheva S."/>
            <person name="Hadjithomas M."/>
            <person name="Khan A."/>
            <person name="Brunk B."/>
            <person name="Roos D."/>
            <person name="Caler E."/>
            <person name="Lorenzi H."/>
        </authorList>
    </citation>
    <scope>NUCLEOTIDE SEQUENCE</scope>
    <source>
        <strain evidence="4">ME49</strain>
    </source>
</reference>
<keyword evidence="2" id="KW-0963">Cytoplasm</keyword>
<dbReference type="GeneID" id="29769909"/>
<dbReference type="EMBL" id="KE139469">
    <property type="protein sequence ID" value="EPT24476.1"/>
    <property type="molecule type" value="Genomic_DNA"/>
</dbReference>
<protein>
    <submittedName>
        <fullName evidence="4">Nuclear distribution protein C, putative</fullName>
    </submittedName>
</protein>
<evidence type="ECO:0000256" key="2">
    <source>
        <dbReference type="ARBA" id="ARBA00022490"/>
    </source>
</evidence>
<gene>
    <name evidence="4" type="ORF">TGME49_324500</name>
</gene>
<dbReference type="InterPro" id="IPR008978">
    <property type="entry name" value="HSP20-like_chaperone"/>
</dbReference>
<evidence type="ECO:0000259" key="3">
    <source>
        <dbReference type="PROSITE" id="PS51203"/>
    </source>
</evidence>
<dbReference type="GO" id="GO:0006457">
    <property type="term" value="P:protein folding"/>
    <property type="evidence" value="ECO:0007669"/>
    <property type="project" value="TreeGrafter"/>
</dbReference>
<dbReference type="InterPro" id="IPR037898">
    <property type="entry name" value="NudC_fam"/>
</dbReference>
<dbReference type="GO" id="GO:0005737">
    <property type="term" value="C:cytoplasm"/>
    <property type="evidence" value="ECO:0007669"/>
    <property type="project" value="UniProtKB-SubCell"/>
</dbReference>
<name>S8EMR0_TOXGM</name>
<dbReference type="PROSITE" id="PS51203">
    <property type="entry name" value="CS"/>
    <property type="match status" value="1"/>
</dbReference>
<dbReference type="Proteomes" id="UP000001529">
    <property type="component" value="Unassembled WGS sequence"/>
</dbReference>
<dbReference type="CDD" id="cd06467">
    <property type="entry name" value="p23_NUDC_like"/>
    <property type="match status" value="1"/>
</dbReference>
<dbReference type="RefSeq" id="XP_018634715.1">
    <property type="nucleotide sequence ID" value="XM_018783071.1"/>
</dbReference>
<dbReference type="SUPFAM" id="SSF49764">
    <property type="entry name" value="HSP20-like chaperones"/>
    <property type="match status" value="1"/>
</dbReference>
<accession>S8EMR0</accession>
<dbReference type="PANTHER" id="PTHR12356:SF3">
    <property type="entry name" value="NUCLEAR MIGRATION PROTEIN NUDC"/>
    <property type="match status" value="1"/>
</dbReference>
<dbReference type="InterPro" id="IPR007052">
    <property type="entry name" value="CS_dom"/>
</dbReference>
<feature type="non-terminal residue" evidence="4">
    <location>
        <position position="134"/>
    </location>
</feature>
<dbReference type="VEuPathDB" id="ToxoDB:TGME49_324500"/>
<feature type="domain" description="CS" evidence="3">
    <location>
        <begin position="37"/>
        <end position="126"/>
    </location>
</feature>
<feature type="non-terminal residue" evidence="4">
    <location>
        <position position="1"/>
    </location>
</feature>
<keyword evidence="5" id="KW-1185">Reference proteome</keyword>
<evidence type="ECO:0000313" key="4">
    <source>
        <dbReference type="EMBL" id="EPT24476.1"/>
    </source>
</evidence>
<evidence type="ECO:0000256" key="1">
    <source>
        <dbReference type="ARBA" id="ARBA00004496"/>
    </source>
</evidence>
<dbReference type="PANTHER" id="PTHR12356">
    <property type="entry name" value="NUCLEAR MOVEMENT PROTEIN NUDC"/>
    <property type="match status" value="1"/>
</dbReference>
<evidence type="ECO:0000313" key="5">
    <source>
        <dbReference type="Proteomes" id="UP000001529"/>
    </source>
</evidence>
<dbReference type="OrthoDB" id="416217at2759"/>
<proteinExistence type="predicted"/>
<sequence>RRRRKKTQTEVETKTIKTTGRLPRGTAARQKSELKTPEEETYTWTQTLGTVDVYIPVQEGTKASNWDVKIGAGTLKVGLKGQTPLVDGKLHMKVKPDDCMWTLEGQKVIHLNLEKSTTCAGGPASFRETQNRHK</sequence>
<comment type="subcellular location">
    <subcellularLocation>
        <location evidence="1">Cytoplasm</location>
    </subcellularLocation>
</comment>
<dbReference type="AlphaFoldDB" id="S8EMR0"/>
<dbReference type="Gene3D" id="2.60.40.790">
    <property type="match status" value="1"/>
</dbReference>